<evidence type="ECO:0000313" key="3">
    <source>
        <dbReference type="EMBL" id="TDO26622.1"/>
    </source>
</evidence>
<feature type="domain" description="YdbS-like PH" evidence="2">
    <location>
        <begin position="406"/>
        <end position="480"/>
    </location>
</feature>
<feature type="transmembrane region" description="Helical" evidence="1">
    <location>
        <begin position="49"/>
        <end position="69"/>
    </location>
</feature>
<accession>A0A4R6IVH4</accession>
<dbReference type="Proteomes" id="UP000295741">
    <property type="component" value="Unassembled WGS sequence"/>
</dbReference>
<name>A0A4R6IVH4_9BACT</name>
<protein>
    <submittedName>
        <fullName evidence="3">Putative membrane protein YdbT with pleckstrin-like domain</fullName>
    </submittedName>
</protein>
<feature type="transmembrane region" description="Helical" evidence="1">
    <location>
        <begin position="180"/>
        <end position="201"/>
    </location>
</feature>
<sequence length="493" mass="57027">MQMKTFDTPQRQSPLALAMMFFKILRTVFTIIWPMLIGLLVGGKKGNSALKWIIGGGSILLFVLVKTVLDYLYFKFSIQDGQLVVRKGFFYKTAISVPLERIQAVHMEQSFLHTLTFTHKLIIDTAGKEDAEVTIYAIPSSDAHALRELILNSVDSKVENSEAEKVPATKLVSRLTIAGLVKLSLSANHIETMAVVMLFLFSRYEDVKPLLRNTPFFKNLIAYGETINYTWQLIVSLFLVVAIVTIILSFVRIFLRFYDYTIRMDSKGYYIRWGLLQVKQKMIPFKRIQLIQWRSNFVRRLIGIALLNLKVAGADEVKKKIRIELPITDIGQIKEIVSVYQPKLPSEPEQEGYTIHKSYAYRKTLFITIPILIVLASFAALLWQWYALFVFIWLPYSLGLQLLYCRNFRFWVTDDGLQQYKGTWGRAEAILNWNNIQYLKIRRSIYQRKKGLATLVIHTAGGAFELPYILHEQALEISNYALFRTESTQRNWM</sequence>
<feature type="domain" description="YdbS-like PH" evidence="2">
    <location>
        <begin position="262"/>
        <end position="335"/>
    </location>
</feature>
<feature type="transmembrane region" description="Helical" evidence="1">
    <location>
        <begin position="364"/>
        <end position="382"/>
    </location>
</feature>
<dbReference type="EMBL" id="SNWP01000011">
    <property type="protein sequence ID" value="TDO26622.1"/>
    <property type="molecule type" value="Genomic_DNA"/>
</dbReference>
<reference evidence="3 4" key="1">
    <citation type="submission" date="2019-03" db="EMBL/GenBank/DDBJ databases">
        <title>Genomic Encyclopedia of Archaeal and Bacterial Type Strains, Phase II (KMG-II): from individual species to whole genera.</title>
        <authorList>
            <person name="Goeker M."/>
        </authorList>
    </citation>
    <scope>NUCLEOTIDE SEQUENCE [LARGE SCALE GENOMIC DNA]</scope>
    <source>
        <strain evidence="3 4">DSM 28323</strain>
    </source>
</reference>
<dbReference type="Pfam" id="PF03703">
    <property type="entry name" value="bPH_2"/>
    <property type="match status" value="3"/>
</dbReference>
<dbReference type="PIRSF" id="PIRSF026631">
    <property type="entry name" value="UCP026631"/>
    <property type="match status" value="1"/>
</dbReference>
<keyword evidence="1" id="KW-1133">Transmembrane helix</keyword>
<comment type="caution">
    <text evidence="3">The sequence shown here is derived from an EMBL/GenBank/DDBJ whole genome shotgun (WGS) entry which is preliminary data.</text>
</comment>
<dbReference type="AlphaFoldDB" id="A0A4R6IVH4"/>
<dbReference type="PANTHER" id="PTHR34473">
    <property type="entry name" value="UPF0699 TRANSMEMBRANE PROTEIN YDBS"/>
    <property type="match status" value="1"/>
</dbReference>
<evidence type="ECO:0000313" key="4">
    <source>
        <dbReference type="Proteomes" id="UP000295741"/>
    </source>
</evidence>
<proteinExistence type="predicted"/>
<organism evidence="3 4">
    <name type="scientific">Sediminibacterium goheungense</name>
    <dbReference type="NCBI Taxonomy" id="1086393"/>
    <lineage>
        <taxon>Bacteria</taxon>
        <taxon>Pseudomonadati</taxon>
        <taxon>Bacteroidota</taxon>
        <taxon>Chitinophagia</taxon>
        <taxon>Chitinophagales</taxon>
        <taxon>Chitinophagaceae</taxon>
        <taxon>Sediminibacterium</taxon>
    </lineage>
</organism>
<dbReference type="PANTHER" id="PTHR34473:SF2">
    <property type="entry name" value="UPF0699 TRANSMEMBRANE PROTEIN YDBT"/>
    <property type="match status" value="1"/>
</dbReference>
<keyword evidence="1" id="KW-0812">Transmembrane</keyword>
<dbReference type="RefSeq" id="WP_133474508.1">
    <property type="nucleotide sequence ID" value="NZ_SNWP01000011.1"/>
</dbReference>
<keyword evidence="1" id="KW-0472">Membrane</keyword>
<dbReference type="InterPro" id="IPR005182">
    <property type="entry name" value="YdbS-like_PH"/>
</dbReference>
<gene>
    <name evidence="3" type="ORF">BC659_1930</name>
</gene>
<dbReference type="InterPro" id="IPR014529">
    <property type="entry name" value="UCP026631"/>
</dbReference>
<evidence type="ECO:0000259" key="2">
    <source>
        <dbReference type="Pfam" id="PF03703"/>
    </source>
</evidence>
<dbReference type="OrthoDB" id="1049931at2"/>
<evidence type="ECO:0000256" key="1">
    <source>
        <dbReference type="SAM" id="Phobius"/>
    </source>
</evidence>
<keyword evidence="4" id="KW-1185">Reference proteome</keyword>
<feature type="domain" description="YdbS-like PH" evidence="2">
    <location>
        <begin position="72"/>
        <end position="150"/>
    </location>
</feature>
<feature type="transmembrane region" description="Helical" evidence="1">
    <location>
        <begin position="21"/>
        <end position="43"/>
    </location>
</feature>
<feature type="transmembrane region" description="Helical" evidence="1">
    <location>
        <begin position="233"/>
        <end position="255"/>
    </location>
</feature>